<dbReference type="Pfam" id="PF00046">
    <property type="entry name" value="Homeodomain"/>
    <property type="match status" value="1"/>
</dbReference>
<dbReference type="Gene3D" id="3.30.160.60">
    <property type="entry name" value="Classic Zinc Finger"/>
    <property type="match status" value="1"/>
</dbReference>
<evidence type="ECO:0000256" key="2">
    <source>
        <dbReference type="ARBA" id="ARBA00022771"/>
    </source>
</evidence>
<dbReference type="InterPro" id="IPR051051">
    <property type="entry name" value="E3_ubiq-ligase_TRIM/RNF"/>
</dbReference>
<evidence type="ECO:0000313" key="13">
    <source>
        <dbReference type="Proteomes" id="UP000824219"/>
    </source>
</evidence>
<dbReference type="Gene3D" id="3.30.40.10">
    <property type="entry name" value="Zinc/RING finger domain, C3HC4 (zinc finger)"/>
    <property type="match status" value="1"/>
</dbReference>
<keyword evidence="5 6" id="KW-0539">Nucleus</keyword>
<keyword evidence="13" id="KW-1185">Reference proteome</keyword>
<gene>
    <name evidence="12" type="ORF">KOW79_006620</name>
</gene>
<feature type="compositionally biased region" description="Basic and acidic residues" evidence="8">
    <location>
        <begin position="986"/>
        <end position="1012"/>
    </location>
</feature>
<dbReference type="SMART" id="SM00504">
    <property type="entry name" value="Ubox"/>
    <property type="match status" value="1"/>
</dbReference>
<feature type="domain" description="Homeobox" evidence="9">
    <location>
        <begin position="1049"/>
        <end position="1097"/>
    </location>
</feature>
<feature type="coiled-coil region" evidence="7">
    <location>
        <begin position="253"/>
        <end position="299"/>
    </location>
</feature>
<dbReference type="GO" id="GO:0003677">
    <property type="term" value="F:DNA binding"/>
    <property type="evidence" value="ECO:0007669"/>
    <property type="project" value="UniProtKB-UniRule"/>
</dbReference>
<feature type="domain" description="Homeobox" evidence="9">
    <location>
        <begin position="669"/>
        <end position="712"/>
    </location>
</feature>
<evidence type="ECO:0000256" key="3">
    <source>
        <dbReference type="ARBA" id="ARBA00022833"/>
    </source>
</evidence>
<dbReference type="SUPFAM" id="SSF46689">
    <property type="entry name" value="Homeodomain-like"/>
    <property type="match status" value="3"/>
</dbReference>
<feature type="region of interest" description="Disordered" evidence="8">
    <location>
        <begin position="1"/>
        <end position="25"/>
    </location>
</feature>
<feature type="compositionally biased region" description="Basic and acidic residues" evidence="8">
    <location>
        <begin position="528"/>
        <end position="540"/>
    </location>
</feature>
<dbReference type="InterPro" id="IPR017907">
    <property type="entry name" value="Znf_RING_CS"/>
</dbReference>
<dbReference type="InterPro" id="IPR000315">
    <property type="entry name" value="Znf_B-box"/>
</dbReference>
<dbReference type="Gene3D" id="4.10.830.40">
    <property type="match status" value="1"/>
</dbReference>
<dbReference type="PROSITE" id="PS50089">
    <property type="entry name" value="ZF_RING_2"/>
    <property type="match status" value="1"/>
</dbReference>
<feature type="compositionally biased region" description="Basic and acidic residues" evidence="8">
    <location>
        <begin position="468"/>
        <end position="483"/>
    </location>
</feature>
<dbReference type="CDD" id="cd19769">
    <property type="entry name" value="Bbox2_TRIM16-like"/>
    <property type="match status" value="1"/>
</dbReference>
<dbReference type="PANTHER" id="PTHR25465:SF32">
    <property type="entry name" value="BLOODTHIRSTY-RELATED GENE FAMILY, MEMBER 16 ISOFORM X1-RELATED"/>
    <property type="match status" value="1"/>
</dbReference>
<feature type="domain" description="RING-type" evidence="10">
    <location>
        <begin position="37"/>
        <end position="77"/>
    </location>
</feature>
<sequence length="1173" mass="132907">MAESSSPTRGSRRRSMEESRSFSHDSSSLLSEEQLLCSICLDVFTDPVTTSCGHNFCKSCLTQCWENSQHCQCPLCKEKFTKRPELMINTTLREVADHFKKKSGSDKPEVLCDACTGEKLKALKSCLDCRATFCKTHIEPHNHVPSYKKHKLINPVENLEDYICQKHERALELFCRDDQTCVCQFCTETDHKNHNTVPIEEESREKKTDVQQMIQDRLKKIKEIKHSVDQSKKSTEKEKADSVEVFTALIHFIERSQAELLEVMEEKQKAAERQAEGLIKELEQEITVLKRRDTELEQLSHTEEHLHLLQIYSSMCSPPHTKNWTEISINTDLSGDTVRTALCQLQKTLNEKLTKTLNDKLKETVSTEMKRIQQYADHKNHNTVPIEEESRERKTQLVKTQTDVQQMIQDRLKKIKEIEHSVKQSKRSTEKEKADSVEVFTALIHFIERSQAELLEVAMQQCEPPQQQREENRKLEARVRAEAETGDSEASDAYECRICGYKAPDVCALSQHLHSVHPVTALPAPSPAKDEESKGARDQTSEGQKSPPAGNSEFSEGSMSSSPMDSEETSISTCNAENQVQAAEQKETVKNTPAAKDSQSISPASILPQRKASSSSESTKGSQSEDSASSGTSGLNQTHLVCLPLVSEGLKLVWVRSEQTNELDAVSDLVEAFNAFPYPTEQEASALARRCSLSAERVKVWFMMQRVRYGISWADDDIRQTRLKLRRLQRMSLGEEGEEEEEDYLAHEERTPETQQQGVIQAPVTNVYTGYAHYTPQPVFSQDEASDLNSRQNSIIPQYSNGVETFVQQQTENQCVADFQNASVDKDHAQLPRDLNHLPPHEPKAESSSTYRALSKSAVVCGPPITQQRKKSKAQLMALRRSFVQKNWPSEAEVQRLQRVTGLGRHEIRKWFADSRYQLRRSGRSWLAELSKPSQSPEPSGRFQQQLNSDEFQEDGEASGVGLDFELDVDMEDQQGPVEDGVGESNIRKGEQSEEPSHKDGQASVKQERREIAIVPSPSPASSSPSPSLLQGWKTSLGPEPNLRKKTWEQLNMLRQSFLHCQWPTSEDYTVLQQKTGLTRTEIVQWYGDTRYHIKHSNLRWIHPDDRERVRAGVMKQQKRAGKGPRSRRWTEGTDPSFRSRNPQPSNGTGESEAKSWDALYKTASSVLPGGEL</sequence>
<accession>A0A9D3NWQ6</accession>
<dbReference type="GO" id="GO:0004842">
    <property type="term" value="F:ubiquitin-protein transferase activity"/>
    <property type="evidence" value="ECO:0007669"/>
    <property type="project" value="InterPro"/>
</dbReference>
<evidence type="ECO:0000256" key="6">
    <source>
        <dbReference type="RuleBase" id="RU000682"/>
    </source>
</evidence>
<evidence type="ECO:0000256" key="1">
    <source>
        <dbReference type="ARBA" id="ARBA00022723"/>
    </source>
</evidence>
<name>A0A9D3NWQ6_9TELE</name>
<dbReference type="PROSITE" id="PS00518">
    <property type="entry name" value="ZF_RING_1"/>
    <property type="match status" value="1"/>
</dbReference>
<dbReference type="CDD" id="cd00086">
    <property type="entry name" value="homeodomain"/>
    <property type="match status" value="3"/>
</dbReference>
<feature type="region of interest" description="Disordered" evidence="8">
    <location>
        <begin position="462"/>
        <end position="489"/>
    </location>
</feature>
<dbReference type="InterPro" id="IPR001356">
    <property type="entry name" value="HD"/>
</dbReference>
<evidence type="ECO:0000259" key="11">
    <source>
        <dbReference type="PROSITE" id="PS50119"/>
    </source>
</evidence>
<evidence type="ECO:0000313" key="12">
    <source>
        <dbReference type="EMBL" id="KAG7330398.1"/>
    </source>
</evidence>
<feature type="domain" description="Homeobox" evidence="9">
    <location>
        <begin position="872"/>
        <end position="922"/>
    </location>
</feature>
<feature type="compositionally biased region" description="Polar residues" evidence="8">
    <location>
        <begin position="573"/>
        <end position="582"/>
    </location>
</feature>
<dbReference type="InterPro" id="IPR058030">
    <property type="entry name" value="TRIM8/14/16/25/29/45/65_CC"/>
</dbReference>
<dbReference type="SMART" id="SM00336">
    <property type="entry name" value="BBOX"/>
    <property type="match status" value="2"/>
</dbReference>
<dbReference type="PROSITE" id="PS50071">
    <property type="entry name" value="HOMEOBOX_2"/>
    <property type="match status" value="3"/>
</dbReference>
<protein>
    <submittedName>
        <fullName evidence="12">Uncharacterized protein</fullName>
    </submittedName>
</protein>
<dbReference type="GO" id="GO:0008270">
    <property type="term" value="F:zinc ion binding"/>
    <property type="evidence" value="ECO:0007669"/>
    <property type="project" value="UniProtKB-KW"/>
</dbReference>
<dbReference type="SMART" id="SM00389">
    <property type="entry name" value="HOX"/>
    <property type="match status" value="3"/>
</dbReference>
<dbReference type="Proteomes" id="UP000824219">
    <property type="component" value="Linkage Group LG07"/>
</dbReference>
<feature type="compositionally biased region" description="Basic residues" evidence="8">
    <location>
        <begin position="1117"/>
        <end position="1128"/>
    </location>
</feature>
<feature type="compositionally biased region" description="Low complexity" evidence="8">
    <location>
        <begin position="613"/>
        <end position="627"/>
    </location>
</feature>
<evidence type="ECO:0000256" key="5">
    <source>
        <dbReference type="PROSITE-ProRule" id="PRU00108"/>
    </source>
</evidence>
<feature type="region of interest" description="Disordered" evidence="8">
    <location>
        <begin position="974"/>
        <end position="1038"/>
    </location>
</feature>
<dbReference type="SMART" id="SM00184">
    <property type="entry name" value="RING"/>
    <property type="match status" value="1"/>
</dbReference>
<feature type="region of interest" description="Disordered" evidence="8">
    <location>
        <begin position="1114"/>
        <end position="1156"/>
    </location>
</feature>
<feature type="compositionally biased region" description="Polar residues" evidence="8">
    <location>
        <begin position="1137"/>
        <end position="1150"/>
    </location>
</feature>
<evidence type="ECO:0000256" key="8">
    <source>
        <dbReference type="SAM" id="MobiDB-lite"/>
    </source>
</evidence>
<evidence type="ECO:0000259" key="10">
    <source>
        <dbReference type="PROSITE" id="PS50089"/>
    </source>
</evidence>
<dbReference type="PROSITE" id="PS50119">
    <property type="entry name" value="ZF_BBOX"/>
    <property type="match status" value="1"/>
</dbReference>
<dbReference type="EMBL" id="JAHKSW010000007">
    <property type="protein sequence ID" value="KAG7330398.1"/>
    <property type="molecule type" value="Genomic_DNA"/>
</dbReference>
<feature type="compositionally biased region" description="Basic and acidic residues" evidence="8">
    <location>
        <begin position="14"/>
        <end position="23"/>
    </location>
</feature>
<dbReference type="Pfam" id="PF13445">
    <property type="entry name" value="zf-RING_UBOX"/>
    <property type="match status" value="1"/>
</dbReference>
<comment type="subcellular location">
    <subcellularLocation>
        <location evidence="5 6">Nucleus</location>
    </subcellularLocation>
</comment>
<keyword evidence="7" id="KW-0175">Coiled coil</keyword>
<feature type="DNA-binding region" description="Homeobox" evidence="5">
    <location>
        <begin position="1051"/>
        <end position="1098"/>
    </location>
</feature>
<dbReference type="Pfam" id="PF00643">
    <property type="entry name" value="zf-B_box"/>
    <property type="match status" value="1"/>
</dbReference>
<reference evidence="12 13" key="1">
    <citation type="submission" date="2021-06" db="EMBL/GenBank/DDBJ databases">
        <title>Chromosome-level genome assembly of the red-tail catfish (Hemibagrus wyckioides).</title>
        <authorList>
            <person name="Shao F."/>
        </authorList>
    </citation>
    <scope>NUCLEOTIDE SEQUENCE [LARGE SCALE GENOMIC DNA]</scope>
    <source>
        <strain evidence="12">EC202008001</strain>
        <tissue evidence="12">Blood</tissue>
    </source>
</reference>
<feature type="compositionally biased region" description="Low complexity" evidence="8">
    <location>
        <begin position="552"/>
        <end position="572"/>
    </location>
</feature>
<dbReference type="SUPFAM" id="SSF57850">
    <property type="entry name" value="RING/U-box"/>
    <property type="match status" value="1"/>
</dbReference>
<feature type="DNA-binding region" description="Homeobox" evidence="5">
    <location>
        <begin position="671"/>
        <end position="713"/>
    </location>
</feature>
<dbReference type="PANTHER" id="PTHR25465">
    <property type="entry name" value="B-BOX DOMAIN CONTAINING"/>
    <property type="match status" value="1"/>
</dbReference>
<proteinExistence type="predicted"/>
<dbReference type="InterPro" id="IPR013083">
    <property type="entry name" value="Znf_RING/FYVE/PHD"/>
</dbReference>
<keyword evidence="3" id="KW-0862">Zinc</keyword>
<feature type="DNA-binding region" description="Homeobox" evidence="5">
    <location>
        <begin position="874"/>
        <end position="923"/>
    </location>
</feature>
<evidence type="ECO:0000256" key="7">
    <source>
        <dbReference type="SAM" id="Coils"/>
    </source>
</evidence>
<feature type="region of interest" description="Disordered" evidence="8">
    <location>
        <begin position="519"/>
        <end position="634"/>
    </location>
</feature>
<organism evidence="12 13">
    <name type="scientific">Hemibagrus wyckioides</name>
    <dbReference type="NCBI Taxonomy" id="337641"/>
    <lineage>
        <taxon>Eukaryota</taxon>
        <taxon>Metazoa</taxon>
        <taxon>Chordata</taxon>
        <taxon>Craniata</taxon>
        <taxon>Vertebrata</taxon>
        <taxon>Euteleostomi</taxon>
        <taxon>Actinopterygii</taxon>
        <taxon>Neopterygii</taxon>
        <taxon>Teleostei</taxon>
        <taxon>Ostariophysi</taxon>
        <taxon>Siluriformes</taxon>
        <taxon>Bagridae</taxon>
        <taxon>Hemibagrus</taxon>
    </lineage>
</organism>
<keyword evidence="5 6" id="KW-0238">DNA-binding</keyword>
<keyword evidence="2 4" id="KW-0863">Zinc-finger</keyword>
<dbReference type="InterPro" id="IPR001841">
    <property type="entry name" value="Znf_RING"/>
</dbReference>
<feature type="domain" description="B box-type" evidence="11">
    <location>
        <begin position="159"/>
        <end position="199"/>
    </location>
</feature>
<comment type="caution">
    <text evidence="12">The sequence shown here is derived from an EMBL/GenBank/DDBJ whole genome shotgun (WGS) entry which is preliminary data.</text>
</comment>
<evidence type="ECO:0000256" key="4">
    <source>
        <dbReference type="PROSITE-ProRule" id="PRU00024"/>
    </source>
</evidence>
<keyword evidence="1" id="KW-0479">Metal-binding</keyword>
<dbReference type="InterPro" id="IPR009057">
    <property type="entry name" value="Homeodomain-like_sf"/>
</dbReference>
<dbReference type="GO" id="GO:0005634">
    <property type="term" value="C:nucleus"/>
    <property type="evidence" value="ECO:0007669"/>
    <property type="project" value="UniProtKB-SubCell"/>
</dbReference>
<dbReference type="GO" id="GO:0016567">
    <property type="term" value="P:protein ubiquitination"/>
    <property type="evidence" value="ECO:0007669"/>
    <property type="project" value="InterPro"/>
</dbReference>
<dbReference type="InterPro" id="IPR003613">
    <property type="entry name" value="Ubox_domain"/>
</dbReference>
<dbReference type="Pfam" id="PF25600">
    <property type="entry name" value="TRIM_CC"/>
    <property type="match status" value="2"/>
</dbReference>
<keyword evidence="5 6" id="KW-0371">Homeobox</keyword>
<dbReference type="OrthoDB" id="6159439at2759"/>
<dbReference type="Gene3D" id="1.10.10.60">
    <property type="entry name" value="Homeodomain-like"/>
    <property type="match status" value="3"/>
</dbReference>
<dbReference type="InterPro" id="IPR027370">
    <property type="entry name" value="Znf-RING_euk"/>
</dbReference>
<evidence type="ECO:0000259" key="9">
    <source>
        <dbReference type="PROSITE" id="PS50071"/>
    </source>
</evidence>
<dbReference type="AlphaFoldDB" id="A0A9D3NWQ6"/>
<dbReference type="SUPFAM" id="SSF57845">
    <property type="entry name" value="B-box zinc-binding domain"/>
    <property type="match status" value="1"/>
</dbReference>